<dbReference type="GO" id="GO:0004862">
    <property type="term" value="F:cAMP-dependent protein kinase inhibitor activity"/>
    <property type="evidence" value="ECO:0007669"/>
    <property type="project" value="InterPro"/>
</dbReference>
<evidence type="ECO:0000313" key="6">
    <source>
        <dbReference type="Proteomes" id="UP000005239"/>
    </source>
</evidence>
<dbReference type="InterPro" id="IPR004171">
    <property type="entry name" value="cAMP_dep_PKI"/>
</dbReference>
<reference evidence="6" key="1">
    <citation type="journal article" date="2008" name="Nat. Genet.">
        <title>The Pristionchus pacificus genome provides a unique perspective on nematode lifestyle and parasitism.</title>
        <authorList>
            <person name="Dieterich C."/>
            <person name="Clifton S.W."/>
            <person name="Schuster L.N."/>
            <person name="Chinwalla A."/>
            <person name="Delehaunty K."/>
            <person name="Dinkelacker I."/>
            <person name="Fulton L."/>
            <person name="Fulton R."/>
            <person name="Godfrey J."/>
            <person name="Minx P."/>
            <person name="Mitreva M."/>
            <person name="Roeseler W."/>
            <person name="Tian H."/>
            <person name="Witte H."/>
            <person name="Yang S.P."/>
            <person name="Wilson R.K."/>
            <person name="Sommer R.J."/>
        </authorList>
    </citation>
    <scope>NUCLEOTIDE SEQUENCE [LARGE SCALE GENOMIC DNA]</scope>
    <source>
        <strain evidence="6">PS312</strain>
    </source>
</reference>
<evidence type="ECO:0000256" key="2">
    <source>
        <dbReference type="ARBA" id="ARBA00006393"/>
    </source>
</evidence>
<keyword evidence="6" id="KW-1185">Reference proteome</keyword>
<accession>A0A2A6B4C9</accession>
<accession>A0A8R1Y8H3</accession>
<keyword evidence="3" id="KW-0649">Protein kinase inhibitor</keyword>
<dbReference type="Pfam" id="PF02827">
    <property type="entry name" value="PKI"/>
    <property type="match status" value="1"/>
</dbReference>
<comment type="similarity">
    <text evidence="2">Belongs to the PKI family.</text>
</comment>
<feature type="compositionally biased region" description="Polar residues" evidence="4">
    <location>
        <begin position="107"/>
        <end position="121"/>
    </location>
</feature>
<dbReference type="PROSITE" id="PS51257">
    <property type="entry name" value="PROKAR_LIPOPROTEIN"/>
    <property type="match status" value="1"/>
</dbReference>
<dbReference type="OrthoDB" id="8556393at2759"/>
<dbReference type="EnsemblMetazoa" id="PPA06996.1">
    <property type="protein sequence ID" value="PPA06996.1"/>
    <property type="gene ID" value="WBGene00096550"/>
</dbReference>
<organism evidence="5 6">
    <name type="scientific">Pristionchus pacificus</name>
    <name type="common">Parasitic nematode worm</name>
    <dbReference type="NCBI Taxonomy" id="54126"/>
    <lineage>
        <taxon>Eukaryota</taxon>
        <taxon>Metazoa</taxon>
        <taxon>Ecdysozoa</taxon>
        <taxon>Nematoda</taxon>
        <taxon>Chromadorea</taxon>
        <taxon>Rhabditida</taxon>
        <taxon>Rhabditina</taxon>
        <taxon>Diplogasteromorpha</taxon>
        <taxon>Diplogasteroidea</taxon>
        <taxon>Neodiplogasteridae</taxon>
        <taxon>Pristionchus</taxon>
    </lineage>
</organism>
<feature type="compositionally biased region" description="Low complexity" evidence="4">
    <location>
        <begin position="122"/>
        <end position="134"/>
    </location>
</feature>
<dbReference type="AlphaFoldDB" id="A0A2A6B4C9"/>
<evidence type="ECO:0000256" key="1">
    <source>
        <dbReference type="ARBA" id="ARBA00002844"/>
    </source>
</evidence>
<comment type="function">
    <text evidence="1">Extremely potent competitive inhibitor of cAMP-dependent protein kinase activity, this protein interacts with the catalytic subunit of the enzyme after the cAMP-induced dissociation of its regulatory chains.</text>
</comment>
<gene>
    <name evidence="5" type="primary">WBGene00096550</name>
</gene>
<evidence type="ECO:0000256" key="4">
    <source>
        <dbReference type="SAM" id="MobiDB-lite"/>
    </source>
</evidence>
<evidence type="ECO:0000313" key="5">
    <source>
        <dbReference type="EnsemblMetazoa" id="PPA06996.1"/>
    </source>
</evidence>
<reference evidence="5" key="2">
    <citation type="submission" date="2022-06" db="UniProtKB">
        <authorList>
            <consortium name="EnsemblMetazoa"/>
        </authorList>
    </citation>
    <scope>IDENTIFICATION</scope>
    <source>
        <strain evidence="5">PS312</strain>
    </source>
</reference>
<protein>
    <submittedName>
        <fullName evidence="5">Uncharacterized protein</fullName>
    </submittedName>
</protein>
<proteinExistence type="inferred from homology"/>
<evidence type="ECO:0000256" key="3">
    <source>
        <dbReference type="ARBA" id="ARBA00023013"/>
    </source>
</evidence>
<name>A0A2A6B4C9_PRIPA</name>
<sequence>MKKYTESSFPVLLSLSFNTSAIPSTSSACEMGELESTAVLSQCSPVASRLSIFSSFLLAMTQAETFDTVPQFASSSRSGRRNALAEIDVESIDPAGEKLAARFAQLGNGTDQSTSSQEDGPSTSQGASTSTSSQ</sequence>
<dbReference type="Proteomes" id="UP000005239">
    <property type="component" value="Unassembled WGS sequence"/>
</dbReference>
<feature type="region of interest" description="Disordered" evidence="4">
    <location>
        <begin position="104"/>
        <end position="134"/>
    </location>
</feature>